<feature type="compositionally biased region" description="Polar residues" evidence="7">
    <location>
        <begin position="379"/>
        <end position="389"/>
    </location>
</feature>
<comment type="caution">
    <text evidence="9">The sequence shown here is derived from an EMBL/GenBank/DDBJ whole genome shotgun (WGS) entry which is preliminary data.</text>
</comment>
<feature type="compositionally biased region" description="Basic and acidic residues" evidence="7">
    <location>
        <begin position="343"/>
        <end position="356"/>
    </location>
</feature>
<feature type="region of interest" description="Disordered" evidence="7">
    <location>
        <begin position="275"/>
        <end position="389"/>
    </location>
</feature>
<dbReference type="EMBL" id="BSYO01000007">
    <property type="protein sequence ID" value="GMH07813.1"/>
    <property type="molecule type" value="Genomic_DNA"/>
</dbReference>
<dbReference type="GO" id="GO:0008017">
    <property type="term" value="F:microtubule binding"/>
    <property type="evidence" value="ECO:0007669"/>
    <property type="project" value="InterPro"/>
</dbReference>
<evidence type="ECO:0000256" key="2">
    <source>
        <dbReference type="ARBA" id="ARBA00005885"/>
    </source>
</evidence>
<feature type="region of interest" description="Disordered" evidence="7">
    <location>
        <begin position="104"/>
        <end position="124"/>
    </location>
</feature>
<dbReference type="GO" id="GO:0005874">
    <property type="term" value="C:microtubule"/>
    <property type="evidence" value="ECO:0007669"/>
    <property type="project" value="UniProtKB-KW"/>
</dbReference>
<reference evidence="9" key="1">
    <citation type="submission" date="2023-05" db="EMBL/GenBank/DDBJ databases">
        <title>Nepenthes gracilis genome sequencing.</title>
        <authorList>
            <person name="Fukushima K."/>
        </authorList>
    </citation>
    <scope>NUCLEOTIDE SEQUENCE</scope>
    <source>
        <strain evidence="9">SING2019-196</strain>
    </source>
</reference>
<evidence type="ECO:0000256" key="4">
    <source>
        <dbReference type="ARBA" id="ARBA00022701"/>
    </source>
</evidence>
<feature type="coiled-coil region" evidence="6">
    <location>
        <begin position="224"/>
        <end position="266"/>
    </location>
</feature>
<evidence type="ECO:0000256" key="5">
    <source>
        <dbReference type="ARBA" id="ARBA00023212"/>
    </source>
</evidence>
<feature type="compositionally biased region" description="Polar residues" evidence="7">
    <location>
        <begin position="155"/>
        <end position="181"/>
    </location>
</feature>
<keyword evidence="5" id="KW-0206">Cytoskeleton</keyword>
<evidence type="ECO:0000256" key="7">
    <source>
        <dbReference type="SAM" id="MobiDB-lite"/>
    </source>
</evidence>
<keyword evidence="10" id="KW-1185">Reference proteome</keyword>
<proteinExistence type="inferred from homology"/>
<name>A0AAD3XKC3_NEPGR</name>
<comment type="similarity">
    <text evidence="2">Belongs to the TPX2 family.</text>
</comment>
<evidence type="ECO:0000313" key="9">
    <source>
        <dbReference type="EMBL" id="GMH07813.1"/>
    </source>
</evidence>
<dbReference type="PANTHER" id="PTHR46372">
    <property type="entry name" value="PROTEIN WVD2-LIKE 3"/>
    <property type="match status" value="1"/>
</dbReference>
<evidence type="ECO:0000313" key="10">
    <source>
        <dbReference type="Proteomes" id="UP001279734"/>
    </source>
</evidence>
<dbReference type="GO" id="GO:0000226">
    <property type="term" value="P:microtubule cytoskeleton organization"/>
    <property type="evidence" value="ECO:0007669"/>
    <property type="project" value="InterPro"/>
</dbReference>
<dbReference type="InterPro" id="IPR044806">
    <property type="entry name" value="WVD2/WDL1-4"/>
</dbReference>
<dbReference type="PANTHER" id="PTHR46372:SF6">
    <property type="entry name" value="PROTEIN WVD2-LIKE 1"/>
    <property type="match status" value="1"/>
</dbReference>
<dbReference type="AlphaFoldDB" id="A0AAD3XKC3"/>
<keyword evidence="6" id="KW-0175">Coiled coil</keyword>
<feature type="compositionally biased region" description="Low complexity" evidence="7">
    <location>
        <begin position="196"/>
        <end position="210"/>
    </location>
</feature>
<sequence length="389" mass="42851">MEFTTSVSSYSLSPTLVMGREVTGVHVEYKSSPIKMKPNDGSHDAGHEINSKVSGLSILVKDHEVNEGTRENLAVEDSHEKQDILGVKSTNCADEKHEIKPIKIDEQKSSSPCKPASGQAAVGNARLKHSVQKPLDMVSEKRACVSPIAAETPIASGNFSPNANGQQSPSYAKKSQLNFPSMSRKHLDDEDNWSLASSTAASVRTTRSRTTVPVAPTFRSAERLEKRKEFYTKLEEKHRALEAEKRENAARTKEEEEAAIKQLRMTMVVKAKPVPSFYYEGPPPKKELKKLPTTRAMSPKLGRRKSCSDAVNSSPEEKLVCPRALRHSIGNHKEGSSPAATPKKKDPRCEQSRNDTLKANIQSRKAKEPAEQAPHKPVEQTNADISVQS</sequence>
<comment type="subcellular location">
    <subcellularLocation>
        <location evidence="1">Cytoplasm</location>
        <location evidence="1">Cytoskeleton</location>
    </subcellularLocation>
</comment>
<feature type="compositionally biased region" description="Basic and acidic residues" evidence="7">
    <location>
        <begin position="365"/>
        <end position="378"/>
    </location>
</feature>
<dbReference type="Proteomes" id="UP001279734">
    <property type="component" value="Unassembled WGS sequence"/>
</dbReference>
<evidence type="ECO:0000256" key="1">
    <source>
        <dbReference type="ARBA" id="ARBA00004245"/>
    </source>
</evidence>
<gene>
    <name evidence="9" type="ORF">Nepgr_009653</name>
</gene>
<evidence type="ECO:0000259" key="8">
    <source>
        <dbReference type="Pfam" id="PF06886"/>
    </source>
</evidence>
<evidence type="ECO:0000256" key="3">
    <source>
        <dbReference type="ARBA" id="ARBA00022490"/>
    </source>
</evidence>
<protein>
    <recommendedName>
        <fullName evidence="8">TPX2 C-terminal domain-containing protein</fullName>
    </recommendedName>
</protein>
<evidence type="ECO:0000256" key="6">
    <source>
        <dbReference type="SAM" id="Coils"/>
    </source>
</evidence>
<feature type="region of interest" description="Disordered" evidence="7">
    <location>
        <begin position="152"/>
        <end position="210"/>
    </location>
</feature>
<keyword evidence="3" id="KW-0963">Cytoplasm</keyword>
<dbReference type="InterPro" id="IPR027329">
    <property type="entry name" value="TPX2_C"/>
</dbReference>
<accession>A0AAD3XKC3</accession>
<keyword evidence="4" id="KW-0493">Microtubule</keyword>
<dbReference type="Pfam" id="PF06886">
    <property type="entry name" value="TPX2"/>
    <property type="match status" value="1"/>
</dbReference>
<organism evidence="9 10">
    <name type="scientific">Nepenthes gracilis</name>
    <name type="common">Slender pitcher plant</name>
    <dbReference type="NCBI Taxonomy" id="150966"/>
    <lineage>
        <taxon>Eukaryota</taxon>
        <taxon>Viridiplantae</taxon>
        <taxon>Streptophyta</taxon>
        <taxon>Embryophyta</taxon>
        <taxon>Tracheophyta</taxon>
        <taxon>Spermatophyta</taxon>
        <taxon>Magnoliopsida</taxon>
        <taxon>eudicotyledons</taxon>
        <taxon>Gunneridae</taxon>
        <taxon>Pentapetalae</taxon>
        <taxon>Caryophyllales</taxon>
        <taxon>Nepenthaceae</taxon>
        <taxon>Nepenthes</taxon>
    </lineage>
</organism>
<feature type="domain" description="TPX2 C-terminal" evidence="8">
    <location>
        <begin position="217"/>
        <end position="290"/>
    </location>
</feature>